<feature type="compositionally biased region" description="Basic and acidic residues" evidence="1">
    <location>
        <begin position="74"/>
        <end position="88"/>
    </location>
</feature>
<name>A0A6C8XSF5_SALDZ</name>
<accession>A0A6C8XSF5</accession>
<proteinExistence type="predicted"/>
<comment type="caution">
    <text evidence="2">The sequence shown here is derived from an EMBL/GenBank/DDBJ whole genome shotgun (WGS) entry which is preliminary data.</text>
</comment>
<dbReference type="Proteomes" id="UP000885362">
    <property type="component" value="Unassembled WGS sequence"/>
</dbReference>
<organism evidence="2">
    <name type="scientific">Salmonella diarizonae</name>
    <dbReference type="NCBI Taxonomy" id="59204"/>
    <lineage>
        <taxon>Bacteria</taxon>
        <taxon>Pseudomonadati</taxon>
        <taxon>Pseudomonadota</taxon>
        <taxon>Gammaproteobacteria</taxon>
        <taxon>Enterobacterales</taxon>
        <taxon>Enterobacteriaceae</taxon>
        <taxon>Salmonella</taxon>
    </lineage>
</organism>
<evidence type="ECO:0000256" key="1">
    <source>
        <dbReference type="SAM" id="MobiDB-lite"/>
    </source>
</evidence>
<dbReference type="EMBL" id="RSHK01000001">
    <property type="protein sequence ID" value="MIE68114.1"/>
    <property type="molecule type" value="Genomic_DNA"/>
</dbReference>
<evidence type="ECO:0008006" key="3">
    <source>
        <dbReference type="Google" id="ProtNLM"/>
    </source>
</evidence>
<evidence type="ECO:0000313" key="2">
    <source>
        <dbReference type="EMBL" id="MIE68114.1"/>
    </source>
</evidence>
<sequence length="88" mass="9514">MKAQATKNYRYSGPASGVTLSDGTEILLWPGKTVSLPEEHDYVKVLVALKHLSPEAENTPPVSPPETTPVKRRSGNDTDAKAEDTHVS</sequence>
<feature type="region of interest" description="Disordered" evidence="1">
    <location>
        <begin position="53"/>
        <end position="88"/>
    </location>
</feature>
<reference evidence="2" key="1">
    <citation type="submission" date="2018-08" db="EMBL/GenBank/DDBJ databases">
        <authorList>
            <consortium name="GenomeTrakr network: Whole genome sequencing for foodborne pathogen traceback"/>
        </authorList>
    </citation>
    <scope>NUCLEOTIDE SEQUENCE [LARGE SCALE GENOMIC DNA]</scope>
    <source>
        <strain evidence="2">FMA0132</strain>
    </source>
</reference>
<dbReference type="AlphaFoldDB" id="A0A6C8XSF5"/>
<protein>
    <recommendedName>
        <fullName evidence="3">Gp12</fullName>
    </recommendedName>
</protein>
<gene>
    <name evidence="2" type="ORF">EL06_01025</name>
</gene>